<keyword evidence="2" id="KW-0677">Repeat</keyword>
<dbReference type="Gene3D" id="2.130.10.10">
    <property type="entry name" value="YVTN repeat-like/Quinoprotein amine dehydrogenase"/>
    <property type="match status" value="3"/>
</dbReference>
<dbReference type="Pfam" id="PF21889">
    <property type="entry name" value="TPR1-like_2nd"/>
    <property type="match status" value="1"/>
</dbReference>
<name>A0AAV8UT80_9RHOD</name>
<dbReference type="PROSITE" id="PS50897">
    <property type="entry name" value="CTLH"/>
    <property type="match status" value="1"/>
</dbReference>
<organism evidence="5 6">
    <name type="scientific">Rhodosorus marinus</name>
    <dbReference type="NCBI Taxonomy" id="101924"/>
    <lineage>
        <taxon>Eukaryota</taxon>
        <taxon>Rhodophyta</taxon>
        <taxon>Stylonematophyceae</taxon>
        <taxon>Stylonematales</taxon>
        <taxon>Stylonemataceae</taxon>
        <taxon>Rhodosorus</taxon>
    </lineage>
</organism>
<dbReference type="PROSITE" id="PS00678">
    <property type="entry name" value="WD_REPEATS_1"/>
    <property type="match status" value="1"/>
</dbReference>
<gene>
    <name evidence="5" type="ORF">NDN08_000818</name>
</gene>
<keyword evidence="1 3" id="KW-0853">WD repeat</keyword>
<accession>A0AAV8UT80</accession>
<dbReference type="Pfam" id="PF00400">
    <property type="entry name" value="WD40"/>
    <property type="match status" value="5"/>
</dbReference>
<dbReference type="CDD" id="cd00200">
    <property type="entry name" value="WD40"/>
    <property type="match status" value="1"/>
</dbReference>
<dbReference type="SUPFAM" id="SSF50978">
    <property type="entry name" value="WD40 repeat-like"/>
    <property type="match status" value="1"/>
</dbReference>
<keyword evidence="6" id="KW-1185">Reference proteome</keyword>
<dbReference type="PANTHER" id="PTHR22838">
    <property type="entry name" value="WD REPEAT PROTEIN 26-RELATED"/>
    <property type="match status" value="1"/>
</dbReference>
<dbReference type="InterPro" id="IPR006594">
    <property type="entry name" value="LisH"/>
</dbReference>
<comment type="caution">
    <text evidence="5">The sequence shown here is derived from an EMBL/GenBank/DDBJ whole genome shotgun (WGS) entry which is preliminary data.</text>
</comment>
<dbReference type="PANTHER" id="PTHR22838:SF0">
    <property type="entry name" value="WD REPEAT-CONTAINING PROTEIN 26"/>
    <property type="match status" value="1"/>
</dbReference>
<feature type="repeat" description="WD" evidence="3">
    <location>
        <begin position="324"/>
        <end position="355"/>
    </location>
</feature>
<feature type="repeat" description="WD" evidence="3">
    <location>
        <begin position="499"/>
        <end position="532"/>
    </location>
</feature>
<dbReference type="InterPro" id="IPR001680">
    <property type="entry name" value="WD40_rpt"/>
</dbReference>
<evidence type="ECO:0000256" key="1">
    <source>
        <dbReference type="ARBA" id="ARBA00022574"/>
    </source>
</evidence>
<dbReference type="SMART" id="SM00320">
    <property type="entry name" value="WD40"/>
    <property type="match status" value="6"/>
</dbReference>
<dbReference type="InterPro" id="IPR054080">
    <property type="entry name" value="TPR1-like_2nd"/>
</dbReference>
<feature type="repeat" description="WD" evidence="3">
    <location>
        <begin position="283"/>
        <end position="323"/>
    </location>
</feature>
<dbReference type="PRINTS" id="PR00320">
    <property type="entry name" value="GPROTEINBRPT"/>
</dbReference>
<proteinExistence type="predicted"/>
<dbReference type="Proteomes" id="UP001157974">
    <property type="component" value="Unassembled WGS sequence"/>
</dbReference>
<dbReference type="PROSITE" id="PS50082">
    <property type="entry name" value="WD_REPEATS_2"/>
    <property type="match status" value="4"/>
</dbReference>
<evidence type="ECO:0000313" key="5">
    <source>
        <dbReference type="EMBL" id="KAJ8904297.1"/>
    </source>
</evidence>
<evidence type="ECO:0000313" key="6">
    <source>
        <dbReference type="Proteomes" id="UP001157974"/>
    </source>
</evidence>
<reference evidence="5 6" key="1">
    <citation type="journal article" date="2023" name="Nat. Commun.">
        <title>Origin of minicircular mitochondrial genomes in red algae.</title>
        <authorList>
            <person name="Lee Y."/>
            <person name="Cho C.H."/>
            <person name="Lee Y.M."/>
            <person name="Park S.I."/>
            <person name="Yang J.H."/>
            <person name="West J.A."/>
            <person name="Bhattacharya D."/>
            <person name="Yoon H.S."/>
        </authorList>
    </citation>
    <scope>NUCLEOTIDE SEQUENCE [LARGE SCALE GENOMIC DNA]</scope>
    <source>
        <strain evidence="5 6">CCMP1338</strain>
        <tissue evidence="5">Whole cell</tissue>
    </source>
</reference>
<dbReference type="PROSITE" id="PS50896">
    <property type="entry name" value="LISH"/>
    <property type="match status" value="1"/>
</dbReference>
<dbReference type="InterPro" id="IPR036322">
    <property type="entry name" value="WD40_repeat_dom_sf"/>
</dbReference>
<dbReference type="InterPro" id="IPR015943">
    <property type="entry name" value="WD40/YVTN_repeat-like_dom_sf"/>
</dbReference>
<dbReference type="AlphaFoldDB" id="A0AAV8UT80"/>
<feature type="repeat" description="WD" evidence="3">
    <location>
        <begin position="233"/>
        <end position="274"/>
    </location>
</feature>
<evidence type="ECO:0000256" key="2">
    <source>
        <dbReference type="ARBA" id="ARBA00022737"/>
    </source>
</evidence>
<protein>
    <recommendedName>
        <fullName evidence="4">CTLH domain-containing protein</fullName>
    </recommendedName>
</protein>
<evidence type="ECO:0000256" key="3">
    <source>
        <dbReference type="PROSITE-ProRule" id="PRU00221"/>
    </source>
</evidence>
<sequence length="548" mass="62182">MMVMNRTEKESQWPARPADLNNEEAELDRVEVVRLIAQCLEDFGLPQSAESLENESGISALSTSVKVFRQCILAGNWDELENVLEALGKFRSEEDYQNARFVLYRQYYLELLEKGEKIEALSSLRKKLEPCCGQLEQLKELSLLVICKTPEELRRRAKWNGVESRAEVLRAVQSYIPSSVMLPEKRLQALLRQALMYQKDSAQYPYTKQSNLSLLEDLEYSNDRIPTVTSRVLTKHRDEVWFVQFSHNGKWLVSASKDRTIIVWDVEKLRKSDDQSEAILHTLEGQEDPLSFLSWSPDDSLLSCGNDKVIRLWSMETGTNVHSLEKHTDRVTACAWLNKSSALVSAGLDRKILFWVEVRGQWQTKDMILVSAQIMDMAVARDASKLVTICSDNVIHIYDTTTATEISTIKEEDSVMSLCLSVDGVSLLVNMSPVKIAPVIHEWDLTEEKLVQKYSGQRQSRFVIRSCFSGYNQMFVLSGSEDSNVYLWRRKNGSLIASLSGHSRTVNAVSWNPVDPFVFASASDDGTVRIWDSSSPVDSPAEPMNIAD</sequence>
<feature type="domain" description="CTLH" evidence="4">
    <location>
        <begin position="68"/>
        <end position="119"/>
    </location>
</feature>
<dbReference type="Pfam" id="PF23627">
    <property type="entry name" value="LisH_WDR26"/>
    <property type="match status" value="1"/>
</dbReference>
<dbReference type="InterPro" id="IPR020472">
    <property type="entry name" value="WD40_PAC1"/>
</dbReference>
<evidence type="ECO:0000259" key="4">
    <source>
        <dbReference type="PROSITE" id="PS50897"/>
    </source>
</evidence>
<dbReference type="EMBL" id="JAMWBK010000006">
    <property type="protein sequence ID" value="KAJ8904297.1"/>
    <property type="molecule type" value="Genomic_DNA"/>
</dbReference>
<dbReference type="PROSITE" id="PS50294">
    <property type="entry name" value="WD_REPEATS_REGION"/>
    <property type="match status" value="4"/>
</dbReference>
<dbReference type="InterPro" id="IPR051350">
    <property type="entry name" value="WD_repeat-ST_regulator"/>
</dbReference>
<dbReference type="InterPro" id="IPR019775">
    <property type="entry name" value="WD40_repeat_CS"/>
</dbReference>
<dbReference type="InterPro" id="IPR006595">
    <property type="entry name" value="CTLH_C"/>
</dbReference>